<evidence type="ECO:0000313" key="3">
    <source>
        <dbReference type="EMBL" id="ESU41277.1"/>
    </source>
</evidence>
<reference evidence="3 4" key="2">
    <citation type="journal article" date="2013" name="Genome Biol. Evol.">
        <title>Genome sequencing of Giardia lamblia genotypes A2 and B isolates (DH and GS) and comparative analysis with the genomes of genotypes A1 and E (WB and Pig).</title>
        <authorList>
            <person name="Adam R.D."/>
            <person name="Dahlstrom E.W."/>
            <person name="Martens C.A."/>
            <person name="Bruno D.P."/>
            <person name="Barbian K.D."/>
            <person name="Ricklefs S.M."/>
            <person name="Hernandez M.M."/>
            <person name="Narla N.P."/>
            <person name="Patel R.B."/>
            <person name="Porcella S.F."/>
            <person name="Nash T.E."/>
        </authorList>
    </citation>
    <scope>NUCLEOTIDE SEQUENCE [LARGE SCALE GENOMIC DNA]</scope>
    <source>
        <strain evidence="3 4">GS</strain>
    </source>
</reference>
<feature type="compositionally biased region" description="Low complexity" evidence="2">
    <location>
        <begin position="1"/>
        <end position="18"/>
    </location>
</feature>
<dbReference type="SUPFAM" id="SSF140860">
    <property type="entry name" value="Pseudo ankyrin repeat-like"/>
    <property type="match status" value="1"/>
</dbReference>
<dbReference type="EMBL" id="AHHH01000136">
    <property type="protein sequence ID" value="ESU41277.1"/>
    <property type="molecule type" value="Genomic_DNA"/>
</dbReference>
<evidence type="ECO:0000256" key="1">
    <source>
        <dbReference type="PROSITE-ProRule" id="PRU00023"/>
    </source>
</evidence>
<dbReference type="VEuPathDB" id="GiardiaDB:DHA2_150273"/>
<evidence type="ECO:0000313" key="4">
    <source>
        <dbReference type="Proteomes" id="UP000018040"/>
    </source>
</evidence>
<comment type="caution">
    <text evidence="3">The sequence shown here is derived from an EMBL/GenBank/DDBJ whole genome shotgun (WGS) entry which is preliminary data.</text>
</comment>
<sequence>TESELLSSTRSSIHSPISTNHITRRLTADEPASRSSSRSSYYAKRAATVDDSESTVCLEQGVVPYITNTPLASTVSSTITQKEILNLIVQDKADLFRDNISNITTSLAATESLHFACEAKSVKCLPWLCQYLIKNGVQYSLPLRMGKNTYGESLLMTAVRNGEAQSLEQYIHDTSLIFGGRSALMMAASAGRADYVSQLLCEIGIRDPSGITALMLASSRGHVGCVQLLLIESGASDDQGSTAFDYAMRAGHTSCAILLAEFEARPNDLPWVLESCDLPPDRLSAIVKRAMTSQPIPVNRAFISIVTSLDIARRDSIWNLLRTRCSAESLIQLVSLRDAILLDDTELLRLLLDRLDQSDVILAVEEKRTHVLPLLVDWIYCKNLKIYVPSRTGCVGERTELMLAAAAGDSGLVKQHLSQLGIQCQTRLTLLASDGSTITRTNLTALMIAAYYDHTECVRLLLAELSMHDGWGSTALMYAAMHGSTEAASLLLAEAGLRNNEDKTALYHAVQSNSVGIVELLAEREGGLRMKKGWTSLMLAASRNYVECVRILAPIESQLCKDSGWTALMSASYHGHIEAVEILRTHEAHMRDSRGYSALDYAKQSFHDSNSQKSVDSCVLLLSDIDVRGSRR</sequence>
<dbReference type="PANTHER" id="PTHR24120">
    <property type="entry name" value="GH07239P"/>
    <property type="match status" value="1"/>
</dbReference>
<dbReference type="SMART" id="SM00248">
    <property type="entry name" value="ANK"/>
    <property type="match status" value="9"/>
</dbReference>
<dbReference type="AlphaFoldDB" id="V6TSG3"/>
<dbReference type="PROSITE" id="PS50088">
    <property type="entry name" value="ANK_REPEAT"/>
    <property type="match status" value="1"/>
</dbReference>
<accession>V6TSG3</accession>
<dbReference type="InterPro" id="IPR036770">
    <property type="entry name" value="Ankyrin_rpt-contain_sf"/>
</dbReference>
<organism evidence="3 4">
    <name type="scientific">Giardia intestinalis</name>
    <name type="common">Giardia lamblia</name>
    <dbReference type="NCBI Taxonomy" id="5741"/>
    <lineage>
        <taxon>Eukaryota</taxon>
        <taxon>Metamonada</taxon>
        <taxon>Diplomonadida</taxon>
        <taxon>Hexamitidae</taxon>
        <taxon>Giardiinae</taxon>
        <taxon>Giardia</taxon>
    </lineage>
</organism>
<dbReference type="PANTHER" id="PTHR24120:SF4">
    <property type="entry name" value="GH07239P"/>
    <property type="match status" value="1"/>
</dbReference>
<dbReference type="VEuPathDB" id="GiardiaDB:GL50803_008856"/>
<dbReference type="OrthoDB" id="426293at2759"/>
<dbReference type="Gene3D" id="1.25.40.20">
    <property type="entry name" value="Ankyrin repeat-containing domain"/>
    <property type="match status" value="3"/>
</dbReference>
<reference evidence="4" key="1">
    <citation type="submission" date="2012-02" db="EMBL/GenBank/DDBJ databases">
        <title>Genome sequencing of Giardia lamblia Genotypes A2 and B isolates (DH and GS) and comparative analysis with the genomes of Genotypes A1 and E (WB and Pig).</title>
        <authorList>
            <person name="Adam R."/>
            <person name="Dahlstrom E."/>
            <person name="Martens C."/>
            <person name="Bruno D."/>
            <person name="Barbian K."/>
            <person name="Porcella S.F."/>
            <person name="Nash T."/>
        </authorList>
    </citation>
    <scope>NUCLEOTIDE SEQUENCE</scope>
    <source>
        <strain evidence="4">GS</strain>
    </source>
</reference>
<dbReference type="VEuPathDB" id="GiardiaDB:DHA2_152026"/>
<dbReference type="SUPFAM" id="SSF48403">
    <property type="entry name" value="Ankyrin repeat"/>
    <property type="match status" value="1"/>
</dbReference>
<dbReference type="InterPro" id="IPR002110">
    <property type="entry name" value="Ankyrin_rpt"/>
</dbReference>
<keyword evidence="1" id="KW-0040">ANK repeat</keyword>
<protein>
    <submittedName>
        <fullName evidence="3">Ankyrin repeat protein</fullName>
    </submittedName>
</protein>
<feature type="repeat" description="ANK" evidence="1">
    <location>
        <begin position="209"/>
        <end position="242"/>
    </location>
</feature>
<dbReference type="VEuPathDB" id="GiardiaDB:QR46_1214"/>
<dbReference type="Proteomes" id="UP000018040">
    <property type="component" value="Unassembled WGS sequence"/>
</dbReference>
<dbReference type="Pfam" id="PF00023">
    <property type="entry name" value="Ank"/>
    <property type="match status" value="1"/>
</dbReference>
<name>V6TSG3_GIAIN</name>
<dbReference type="Pfam" id="PF12796">
    <property type="entry name" value="Ank_2"/>
    <property type="match status" value="3"/>
</dbReference>
<proteinExistence type="predicted"/>
<dbReference type="VEuPathDB" id="GiardiaDB:GL50803_0014101"/>
<feature type="region of interest" description="Disordered" evidence="2">
    <location>
        <begin position="1"/>
        <end position="39"/>
    </location>
</feature>
<feature type="non-terminal residue" evidence="3">
    <location>
        <position position="1"/>
    </location>
</feature>
<dbReference type="VEuPathDB" id="GiardiaDB:GL50581_544"/>
<evidence type="ECO:0000256" key="2">
    <source>
        <dbReference type="SAM" id="MobiDB-lite"/>
    </source>
</evidence>
<gene>
    <name evidence="3" type="ORF">GSB_153827</name>
</gene>